<comment type="caution">
    <text evidence="1">The sequence shown here is derived from an EMBL/GenBank/DDBJ whole genome shotgun (WGS) entry which is preliminary data.</text>
</comment>
<evidence type="ECO:0000313" key="2">
    <source>
        <dbReference type="Proteomes" id="UP001060085"/>
    </source>
</evidence>
<keyword evidence="2" id="KW-1185">Reference proteome</keyword>
<sequence>MMYSSRGEKHLTLREEKSRKNPKNPSFSSTLLDEIFRSIDGNDDKTSEELKIYREITSVKKYNCTNNVGFGVGARAAKVEDEEIASLKRACMIEKWMEKKVNDKMSSRRRPSSSFQDNDPLFFSSTSTSSDSNSSSSCGFSSSDTEFFSSSSASTSARSRKSCFVSPWPKPVRTSVSQISSSHELEENMMKSKSRALKIYENLKKVKQQPISPGGRLTNFINSLFTNGNSKKTHKSQTSTNNNNQESSTCSSASSFSRSCLSKKTPPNSRGGEMRNDDGSSTKRTVRFYPVSVIVDEDCRPCGHKSIYEHDDDSDSIKYGGRPPLPQKLHKKIELERENLKTFQNQKKNNFVIEDEDDDFDDGASDSSSDLFEIDHLSLFGGNNNRFREELPVYETTHLHTNLAIASGLIR</sequence>
<accession>A0ACC0BAF6</accession>
<reference evidence="2" key="1">
    <citation type="journal article" date="2023" name="Nat. Plants">
        <title>Single-cell RNA sequencing provides a high-resolution roadmap for understanding the multicellular compartmentation of specialized metabolism.</title>
        <authorList>
            <person name="Sun S."/>
            <person name="Shen X."/>
            <person name="Li Y."/>
            <person name="Li Y."/>
            <person name="Wang S."/>
            <person name="Li R."/>
            <person name="Zhang H."/>
            <person name="Shen G."/>
            <person name="Guo B."/>
            <person name="Wei J."/>
            <person name="Xu J."/>
            <person name="St-Pierre B."/>
            <person name="Chen S."/>
            <person name="Sun C."/>
        </authorList>
    </citation>
    <scope>NUCLEOTIDE SEQUENCE [LARGE SCALE GENOMIC DNA]</scope>
</reference>
<organism evidence="1 2">
    <name type="scientific">Catharanthus roseus</name>
    <name type="common">Madagascar periwinkle</name>
    <name type="synonym">Vinca rosea</name>
    <dbReference type="NCBI Taxonomy" id="4058"/>
    <lineage>
        <taxon>Eukaryota</taxon>
        <taxon>Viridiplantae</taxon>
        <taxon>Streptophyta</taxon>
        <taxon>Embryophyta</taxon>
        <taxon>Tracheophyta</taxon>
        <taxon>Spermatophyta</taxon>
        <taxon>Magnoliopsida</taxon>
        <taxon>eudicotyledons</taxon>
        <taxon>Gunneridae</taxon>
        <taxon>Pentapetalae</taxon>
        <taxon>asterids</taxon>
        <taxon>lamiids</taxon>
        <taxon>Gentianales</taxon>
        <taxon>Apocynaceae</taxon>
        <taxon>Rauvolfioideae</taxon>
        <taxon>Vinceae</taxon>
        <taxon>Catharanthinae</taxon>
        <taxon>Catharanthus</taxon>
    </lineage>
</organism>
<evidence type="ECO:0000313" key="1">
    <source>
        <dbReference type="EMBL" id="KAI5669632.1"/>
    </source>
</evidence>
<proteinExistence type="predicted"/>
<dbReference type="EMBL" id="CM044704">
    <property type="protein sequence ID" value="KAI5669632.1"/>
    <property type="molecule type" value="Genomic_DNA"/>
</dbReference>
<gene>
    <name evidence="1" type="ORF">M9H77_19485</name>
</gene>
<name>A0ACC0BAF6_CATRO</name>
<dbReference type="Proteomes" id="UP001060085">
    <property type="component" value="Linkage Group LG04"/>
</dbReference>
<protein>
    <submittedName>
        <fullName evidence="1">Uncharacterized protein</fullName>
    </submittedName>
</protein>